<evidence type="ECO:0000313" key="4">
    <source>
        <dbReference type="EMBL" id="BAJ64635.1"/>
    </source>
</evidence>
<dbReference type="SUPFAM" id="SSF53756">
    <property type="entry name" value="UDP-Glycosyltransferase/glycogen phosphorylase"/>
    <property type="match status" value="1"/>
</dbReference>
<dbReference type="GO" id="GO:0016757">
    <property type="term" value="F:glycosyltransferase activity"/>
    <property type="evidence" value="ECO:0007669"/>
    <property type="project" value="UniProtKB-KW"/>
</dbReference>
<dbReference type="eggNOG" id="COG0438">
    <property type="taxonomic scope" value="Bacteria"/>
</dbReference>
<sequence length="370" mass="41865">MRCLLMGETIFLGIGGHWASGNSLSLMYRGVAEELVRRGWQVVVLIPGLSSEQVVAEGNLRILTWPSRRPTRLKDAIYLARLIKQYRPACLIANFASVNWMMLVGWLFGVKKRIAWYHTVIDAAEERNWVTELKIIRKRLIYKLATHIIAVSDFVKSRDLVTEYRVLPEKITVFHNMVGDPLSAGILPCPKEKILTYTGRLEYWKGVDILIKAMPEIVSQYPDVSLRILGDGSKRIEYQNLSRNLGVDNHILFLGSVSPNQVLQELSQSYLHLHPARADNCPLSVIEAISLGIPVIASNVGGIPEIIRDGQEGFLVSPGSHELLAEKIVQVLEDSFLRNELSRRARERFLGSFELSKGVMKIVDWLENER</sequence>
<feature type="domain" description="Glycosyltransferase subfamily 4-like N-terminal" evidence="3">
    <location>
        <begin position="31"/>
        <end position="178"/>
    </location>
</feature>
<proteinExistence type="predicted"/>
<keyword evidence="4" id="KW-0328">Glycosyltransferase</keyword>
<evidence type="ECO:0000259" key="3">
    <source>
        <dbReference type="Pfam" id="PF13439"/>
    </source>
</evidence>
<evidence type="ECO:0000313" key="5">
    <source>
        <dbReference type="Proteomes" id="UP000008922"/>
    </source>
</evidence>
<feature type="domain" description="Glycosyl transferase family 1" evidence="2">
    <location>
        <begin position="191"/>
        <end position="348"/>
    </location>
</feature>
<name>E8N086_ANATU</name>
<dbReference type="Gene3D" id="3.40.50.2000">
    <property type="entry name" value="Glycogen Phosphorylase B"/>
    <property type="match status" value="2"/>
</dbReference>
<dbReference type="InterPro" id="IPR001296">
    <property type="entry name" value="Glyco_trans_1"/>
</dbReference>
<dbReference type="InParanoid" id="E8N086"/>
<feature type="transmembrane region" description="Helical" evidence="1">
    <location>
        <begin position="89"/>
        <end position="109"/>
    </location>
</feature>
<dbReference type="STRING" id="926569.ANT_26090"/>
<dbReference type="AlphaFoldDB" id="E8N086"/>
<dbReference type="EC" id="2.4.-.-" evidence="4"/>
<protein>
    <submittedName>
        <fullName evidence="4">Glycosyltransferase</fullName>
        <ecNumber evidence="4">2.4.-.-</ecNumber>
    </submittedName>
</protein>
<dbReference type="PANTHER" id="PTHR12526">
    <property type="entry name" value="GLYCOSYLTRANSFERASE"/>
    <property type="match status" value="1"/>
</dbReference>
<reference evidence="4 5" key="1">
    <citation type="submission" date="2010-12" db="EMBL/GenBank/DDBJ databases">
        <title>Whole genome sequence of Anaerolinea thermophila UNI-1.</title>
        <authorList>
            <person name="Narita-Yamada S."/>
            <person name="Kishi E."/>
            <person name="Watanabe Y."/>
            <person name="Takasaki K."/>
            <person name="Ankai A."/>
            <person name="Oguchi A."/>
            <person name="Fukui S."/>
            <person name="Takahashi M."/>
            <person name="Yashiro I."/>
            <person name="Hosoyama A."/>
            <person name="Sekiguchi Y."/>
            <person name="Hanada S."/>
            <person name="Fujita N."/>
        </authorList>
    </citation>
    <scope>NUCLEOTIDE SEQUENCE [LARGE SCALE GENOMIC DNA]</scope>
    <source>
        <strain evidence="5">DSM 14523 / JCM 11388 / NBRC 100420 / UNI-1</strain>
    </source>
</reference>
<dbReference type="HOGENOM" id="CLU_009583_2_5_0"/>
<keyword evidence="1" id="KW-0472">Membrane</keyword>
<dbReference type="Pfam" id="PF00534">
    <property type="entry name" value="Glycos_transf_1"/>
    <property type="match status" value="1"/>
</dbReference>
<accession>E8N086</accession>
<keyword evidence="4" id="KW-0808">Transferase</keyword>
<dbReference type="CDD" id="cd03801">
    <property type="entry name" value="GT4_PimA-like"/>
    <property type="match status" value="1"/>
</dbReference>
<keyword evidence="5" id="KW-1185">Reference proteome</keyword>
<keyword evidence="1" id="KW-1133">Transmembrane helix</keyword>
<gene>
    <name evidence="4" type="ordered locus">ANT_26090</name>
</gene>
<dbReference type="Pfam" id="PF13439">
    <property type="entry name" value="Glyco_transf_4"/>
    <property type="match status" value="1"/>
</dbReference>
<dbReference type="Proteomes" id="UP000008922">
    <property type="component" value="Chromosome"/>
</dbReference>
<evidence type="ECO:0000256" key="1">
    <source>
        <dbReference type="SAM" id="Phobius"/>
    </source>
</evidence>
<dbReference type="InterPro" id="IPR028098">
    <property type="entry name" value="Glyco_trans_4-like_N"/>
</dbReference>
<dbReference type="KEGG" id="atm:ANT_26090"/>
<dbReference type="OrthoDB" id="9806653at2"/>
<dbReference type="PANTHER" id="PTHR12526:SF630">
    <property type="entry name" value="GLYCOSYLTRANSFERASE"/>
    <property type="match status" value="1"/>
</dbReference>
<organism evidence="4 5">
    <name type="scientific">Anaerolinea thermophila (strain DSM 14523 / JCM 11388 / NBRC 100420 / UNI-1)</name>
    <dbReference type="NCBI Taxonomy" id="926569"/>
    <lineage>
        <taxon>Bacteria</taxon>
        <taxon>Bacillati</taxon>
        <taxon>Chloroflexota</taxon>
        <taxon>Anaerolineae</taxon>
        <taxon>Anaerolineales</taxon>
        <taxon>Anaerolineaceae</taxon>
        <taxon>Anaerolinea</taxon>
    </lineage>
</organism>
<evidence type="ECO:0000259" key="2">
    <source>
        <dbReference type="Pfam" id="PF00534"/>
    </source>
</evidence>
<dbReference type="EMBL" id="AP012029">
    <property type="protein sequence ID" value="BAJ64635.1"/>
    <property type="molecule type" value="Genomic_DNA"/>
</dbReference>
<keyword evidence="1" id="KW-0812">Transmembrane</keyword>